<sequence>MKHAFVFGFDFGGGDTGFFGVQINTTGEEPYGDTFKASRNFDGDANLDFGLTFGIGNKWALQYRQYNPAGTIWSGRVIDNSWSENEGLCKYNEYVALSFEGKLRSDEFNLMYSLNKNWAAFAGVVRSSASIKTTGSYGYSHIHDDGSYS</sequence>
<dbReference type="RefSeq" id="WP_413781674.1">
    <property type="nucleotide sequence ID" value="NZ_JAUOZS010000001.1"/>
</dbReference>
<comment type="caution">
    <text evidence="1">The sequence shown here is derived from an EMBL/GenBank/DDBJ whole genome shotgun (WGS) entry which is preliminary data.</text>
</comment>
<keyword evidence="2" id="KW-1185">Reference proteome</keyword>
<evidence type="ECO:0000313" key="2">
    <source>
        <dbReference type="Proteomes" id="UP001254848"/>
    </source>
</evidence>
<dbReference type="Proteomes" id="UP001254848">
    <property type="component" value="Unassembled WGS sequence"/>
</dbReference>
<protein>
    <submittedName>
        <fullName evidence="1">Uncharacterized protein</fullName>
    </submittedName>
</protein>
<name>A0ABU3P2G1_9FIRM</name>
<accession>A0ABU3P2G1</accession>
<dbReference type="EMBL" id="JAUOZS010000001">
    <property type="protein sequence ID" value="MDT8903215.1"/>
    <property type="molecule type" value="Genomic_DNA"/>
</dbReference>
<proteinExistence type="predicted"/>
<evidence type="ECO:0000313" key="1">
    <source>
        <dbReference type="EMBL" id="MDT8903215.1"/>
    </source>
</evidence>
<gene>
    <name evidence="1" type="ORF">Q4T40_18420</name>
</gene>
<reference evidence="1 2" key="1">
    <citation type="submission" date="2023-07" db="EMBL/GenBank/DDBJ databases">
        <title>The novel representative of Negativicutes class, Anaeroselena agilis gen. nov. sp. nov.</title>
        <authorList>
            <person name="Prokofeva M.I."/>
            <person name="Elcheninov A.G."/>
            <person name="Klyukina A."/>
            <person name="Kublanov I.V."/>
            <person name="Frolov E.N."/>
            <person name="Podosokorskaya O.A."/>
        </authorList>
    </citation>
    <scope>NUCLEOTIDE SEQUENCE [LARGE SCALE GENOMIC DNA]</scope>
    <source>
        <strain evidence="1 2">4137-cl</strain>
    </source>
</reference>
<organism evidence="1 2">
    <name type="scientific">Anaeroselena agilis</name>
    <dbReference type="NCBI Taxonomy" id="3063788"/>
    <lineage>
        <taxon>Bacteria</taxon>
        <taxon>Bacillati</taxon>
        <taxon>Bacillota</taxon>
        <taxon>Negativicutes</taxon>
        <taxon>Acetonemataceae</taxon>
        <taxon>Anaeroselena</taxon>
    </lineage>
</organism>